<dbReference type="InterPro" id="IPR051634">
    <property type="entry name" value="Extended_Synaptotagmin"/>
</dbReference>
<keyword evidence="9" id="KW-0446">Lipid-binding</keyword>
<dbReference type="GO" id="GO:0005544">
    <property type="term" value="F:calcium-dependent phospholipid binding"/>
    <property type="evidence" value="ECO:0007669"/>
    <property type="project" value="TreeGrafter"/>
</dbReference>
<proteinExistence type="predicted"/>
<dbReference type="AlphaFoldDB" id="A0A8S1DFC3"/>
<dbReference type="CDD" id="cd21670">
    <property type="entry name" value="SMP_ESyt"/>
    <property type="match status" value="1"/>
</dbReference>
<evidence type="ECO:0000256" key="6">
    <source>
        <dbReference type="ARBA" id="ARBA00022837"/>
    </source>
</evidence>
<feature type="transmembrane region" description="Helical" evidence="12">
    <location>
        <begin position="6"/>
        <end position="25"/>
    </location>
</feature>
<dbReference type="Proteomes" id="UP000494165">
    <property type="component" value="Unassembled WGS sequence"/>
</dbReference>
<dbReference type="GO" id="GO:0031210">
    <property type="term" value="F:phosphatidylcholine binding"/>
    <property type="evidence" value="ECO:0007669"/>
    <property type="project" value="TreeGrafter"/>
</dbReference>
<dbReference type="PANTHER" id="PTHR45761">
    <property type="entry name" value="EXTENDED SYNAPTOTAGMIN-LIKE PROTEIN 2, ISOFORM C"/>
    <property type="match status" value="1"/>
</dbReference>
<comment type="caution">
    <text evidence="15">The sequence shown here is derived from an EMBL/GenBank/DDBJ whole genome shotgun (WGS) entry which is preliminary data.</text>
</comment>
<dbReference type="Pfam" id="PF17047">
    <property type="entry name" value="SMP_LBD"/>
    <property type="match status" value="1"/>
</dbReference>
<keyword evidence="2" id="KW-0813">Transport</keyword>
<evidence type="ECO:0000313" key="16">
    <source>
        <dbReference type="Proteomes" id="UP000494165"/>
    </source>
</evidence>
<feature type="domain" description="C2" evidence="13">
    <location>
        <begin position="612"/>
        <end position="735"/>
    </location>
</feature>
<dbReference type="CDD" id="cd04050">
    <property type="entry name" value="C2B_Synaptotagmin-like"/>
    <property type="match status" value="1"/>
</dbReference>
<dbReference type="GO" id="GO:0005509">
    <property type="term" value="F:calcium ion binding"/>
    <property type="evidence" value="ECO:0007669"/>
    <property type="project" value="TreeGrafter"/>
</dbReference>
<dbReference type="FunFam" id="2.60.40.150:FF:000093">
    <property type="entry name" value="Extended synaptotagmin 3"/>
    <property type="match status" value="1"/>
</dbReference>
<dbReference type="InterPro" id="IPR037749">
    <property type="entry name" value="Ext_Synaptotagmin_C2B"/>
</dbReference>
<reference evidence="15 16" key="1">
    <citation type="submission" date="2020-04" db="EMBL/GenBank/DDBJ databases">
        <authorList>
            <person name="Alioto T."/>
            <person name="Alioto T."/>
            <person name="Gomez Garrido J."/>
        </authorList>
    </citation>
    <scope>NUCLEOTIDE SEQUENCE [LARGE SCALE GENOMIC DNA]</scope>
</reference>
<dbReference type="SMART" id="SM00239">
    <property type="entry name" value="C2"/>
    <property type="match status" value="3"/>
</dbReference>
<evidence type="ECO:0000256" key="12">
    <source>
        <dbReference type="SAM" id="Phobius"/>
    </source>
</evidence>
<dbReference type="InterPro" id="IPR037752">
    <property type="entry name" value="C2C_KIAA1228"/>
</dbReference>
<dbReference type="GO" id="GO:0005789">
    <property type="term" value="C:endoplasmic reticulum membrane"/>
    <property type="evidence" value="ECO:0007669"/>
    <property type="project" value="TreeGrafter"/>
</dbReference>
<gene>
    <name evidence="15" type="ORF">CLODIP_2_CD06035</name>
</gene>
<evidence type="ECO:0000259" key="13">
    <source>
        <dbReference type="PROSITE" id="PS50004"/>
    </source>
</evidence>
<dbReference type="InterPro" id="IPR039010">
    <property type="entry name" value="Synaptotagmin_SMP"/>
</dbReference>
<protein>
    <recommendedName>
        <fullName evidence="17">Extended synaptotagmin-2</fullName>
    </recommendedName>
</protein>
<evidence type="ECO:0000259" key="14">
    <source>
        <dbReference type="PROSITE" id="PS51847"/>
    </source>
</evidence>
<feature type="domain" description="C2" evidence="13">
    <location>
        <begin position="390"/>
        <end position="513"/>
    </location>
</feature>
<dbReference type="OrthoDB" id="1029639at2759"/>
<dbReference type="FunFam" id="2.60.40.150:FF:000155">
    <property type="entry name" value="extended synaptotagmin-2 isoform X1"/>
    <property type="match status" value="1"/>
</dbReference>
<sequence length="739" mass="83375">MAVYLLGYFQLSAAWLICPIVVLIIREESKKETKAKQEIFKKIAMTDERDVVMARVKDLPSWVYFPDVERAEWINKIIKLLWPNVNSYVHDLLKNTIEPVLKESLLPYKLGDFKFERIVLGNIPPRIGGIKVYDQNVSRTEVIMDVDLFYGGDCDITFSAKGVKGGIKDFQVSGLVRIVMKPLLTQIPLVGGLQVFFLNNPEIDFNLVGIADVLDFPGLRDVLQRIITEQVAAMMVLPNKYPIVLSEEVPAQVLKTPEPEGVLRIHLVEARNLMKMDISVLGEGKSDPYAVITIGSKTYKTKIIEGSVNPKWDYWFEAEVSSYKAQEILIQVWDWDRGFPGYQNDDYLGKATIDINMLVHNGQSDLWIPLEEAKHGDIHMRCTWFGLSNDRDDLAVTLSETKMLHLSGMSSALFILYIDCAKQLPCVKENKKPDPFVTVQLGSRIEQTAVVMRTTDPVWEVGYTYLVQNPDTDTLTLKVIDQKTNSELGTFSYNLCGLYERRMMQIRHQPVRLKGSGLTSKLFLSMQLKIMKKSDATALSDKSGGSSPVEMKVPKRTKSIESKSSDTQSVGRGSVSAIEPLIESTVASLANAVPPSAIEPELRRRGTIKRSNLGSIQLTISFSNLRQRLVVVVHKIENLPQDDPTNPPDPYVKLHLLPDRSKEHKRKTETIKDNCNPIYEETFEYVMSEGELHGRKLEISVVSNKNSMFSSNPLIGQAVITLSELNLYEGVKDWYNLTA</sequence>
<evidence type="ECO:0000256" key="1">
    <source>
        <dbReference type="ARBA" id="ARBA00004370"/>
    </source>
</evidence>
<keyword evidence="16" id="KW-1185">Reference proteome</keyword>
<evidence type="ECO:0000256" key="11">
    <source>
        <dbReference type="SAM" id="MobiDB-lite"/>
    </source>
</evidence>
<keyword evidence="3 12" id="KW-0812">Transmembrane</keyword>
<dbReference type="GO" id="GO:0008429">
    <property type="term" value="F:phosphatidylethanolamine binding"/>
    <property type="evidence" value="ECO:0007669"/>
    <property type="project" value="TreeGrafter"/>
</dbReference>
<dbReference type="SUPFAM" id="SSF49562">
    <property type="entry name" value="C2 domain (Calcium/lipid-binding domain, CaLB)"/>
    <property type="match status" value="3"/>
</dbReference>
<feature type="domain" description="C2" evidence="13">
    <location>
        <begin position="245"/>
        <end position="368"/>
    </location>
</feature>
<comment type="subcellular location">
    <subcellularLocation>
        <location evidence="1">Membrane</location>
    </subcellularLocation>
</comment>
<evidence type="ECO:0000256" key="5">
    <source>
        <dbReference type="ARBA" id="ARBA00022737"/>
    </source>
</evidence>
<dbReference type="InterPro" id="IPR035892">
    <property type="entry name" value="C2_domain_sf"/>
</dbReference>
<accession>A0A8S1DFC3</accession>
<name>A0A8S1DFC3_9INSE</name>
<dbReference type="Pfam" id="PF00168">
    <property type="entry name" value="C2"/>
    <property type="match status" value="3"/>
</dbReference>
<evidence type="ECO:0000256" key="4">
    <source>
        <dbReference type="ARBA" id="ARBA00022723"/>
    </source>
</evidence>
<feature type="region of interest" description="Disordered" evidence="11">
    <location>
        <begin position="537"/>
        <end position="572"/>
    </location>
</feature>
<feature type="domain" description="SMP-LTD" evidence="14">
    <location>
        <begin position="67"/>
        <end position="246"/>
    </location>
</feature>
<evidence type="ECO:0000256" key="10">
    <source>
        <dbReference type="ARBA" id="ARBA00023136"/>
    </source>
</evidence>
<dbReference type="PROSITE" id="PS51847">
    <property type="entry name" value="SMP"/>
    <property type="match status" value="1"/>
</dbReference>
<evidence type="ECO:0000313" key="15">
    <source>
        <dbReference type="EMBL" id="CAB3376533.1"/>
    </source>
</evidence>
<dbReference type="PROSITE" id="PS50004">
    <property type="entry name" value="C2"/>
    <property type="match status" value="3"/>
</dbReference>
<dbReference type="CDD" id="cd04030">
    <property type="entry name" value="C2C_KIAA1228"/>
    <property type="match status" value="1"/>
</dbReference>
<keyword evidence="10 12" id="KW-0472">Membrane</keyword>
<organism evidence="15 16">
    <name type="scientific">Cloeon dipterum</name>
    <dbReference type="NCBI Taxonomy" id="197152"/>
    <lineage>
        <taxon>Eukaryota</taxon>
        <taxon>Metazoa</taxon>
        <taxon>Ecdysozoa</taxon>
        <taxon>Arthropoda</taxon>
        <taxon>Hexapoda</taxon>
        <taxon>Insecta</taxon>
        <taxon>Pterygota</taxon>
        <taxon>Palaeoptera</taxon>
        <taxon>Ephemeroptera</taxon>
        <taxon>Pisciforma</taxon>
        <taxon>Baetidae</taxon>
        <taxon>Cloeon</taxon>
    </lineage>
</organism>
<keyword evidence="5" id="KW-0677">Repeat</keyword>
<dbReference type="GO" id="GO:0035091">
    <property type="term" value="F:phosphatidylinositol binding"/>
    <property type="evidence" value="ECO:0007669"/>
    <property type="project" value="TreeGrafter"/>
</dbReference>
<keyword evidence="6" id="KW-0106">Calcium</keyword>
<evidence type="ECO:0000256" key="3">
    <source>
        <dbReference type="ARBA" id="ARBA00022692"/>
    </source>
</evidence>
<dbReference type="EMBL" id="CADEPI010000129">
    <property type="protein sequence ID" value="CAB3376533.1"/>
    <property type="molecule type" value="Genomic_DNA"/>
</dbReference>
<dbReference type="InterPro" id="IPR000008">
    <property type="entry name" value="C2_dom"/>
</dbReference>
<evidence type="ECO:0000256" key="2">
    <source>
        <dbReference type="ARBA" id="ARBA00022448"/>
    </source>
</evidence>
<dbReference type="GO" id="GO:0006869">
    <property type="term" value="P:lipid transport"/>
    <property type="evidence" value="ECO:0007669"/>
    <property type="project" value="UniProtKB-KW"/>
</dbReference>
<keyword evidence="7 12" id="KW-1133">Transmembrane helix</keyword>
<evidence type="ECO:0000256" key="7">
    <source>
        <dbReference type="ARBA" id="ARBA00022989"/>
    </source>
</evidence>
<evidence type="ECO:0000256" key="9">
    <source>
        <dbReference type="ARBA" id="ARBA00023121"/>
    </source>
</evidence>
<dbReference type="GO" id="GO:0061817">
    <property type="term" value="P:endoplasmic reticulum-plasma membrane tethering"/>
    <property type="evidence" value="ECO:0007669"/>
    <property type="project" value="InterPro"/>
</dbReference>
<keyword evidence="4" id="KW-0479">Metal-binding</keyword>
<keyword evidence="8" id="KW-0445">Lipid transport</keyword>
<dbReference type="PANTHER" id="PTHR45761:SF1">
    <property type="entry name" value="EXTENDED SYNAPTOTAGMIN-LIKE PROTEIN 2, ISOFORM C"/>
    <property type="match status" value="1"/>
</dbReference>
<evidence type="ECO:0000256" key="8">
    <source>
        <dbReference type="ARBA" id="ARBA00023055"/>
    </source>
</evidence>
<dbReference type="InterPro" id="IPR031468">
    <property type="entry name" value="SMP_LBD"/>
</dbReference>
<dbReference type="Gene3D" id="2.60.40.150">
    <property type="entry name" value="C2 domain"/>
    <property type="match status" value="3"/>
</dbReference>
<evidence type="ECO:0008006" key="17">
    <source>
        <dbReference type="Google" id="ProtNLM"/>
    </source>
</evidence>